<evidence type="ECO:0000259" key="13">
    <source>
        <dbReference type="Pfam" id="PF02875"/>
    </source>
</evidence>
<dbReference type="Gene3D" id="3.40.1390.10">
    <property type="entry name" value="MurE/MurF, N-terminal domain"/>
    <property type="match status" value="1"/>
</dbReference>
<protein>
    <recommendedName>
        <fullName evidence="10 11">UDP-N-acetylmuramoyl-tripeptide--D-alanyl-D-alanine ligase</fullName>
        <ecNumber evidence="10 11">6.3.2.10</ecNumber>
    </recommendedName>
    <alternativeName>
        <fullName evidence="10">D-alanyl-D-alanine-adding enzyme</fullName>
    </alternativeName>
</protein>
<dbReference type="GO" id="GO:0005737">
    <property type="term" value="C:cytoplasm"/>
    <property type="evidence" value="ECO:0007669"/>
    <property type="project" value="UniProtKB-SubCell"/>
</dbReference>
<dbReference type="EC" id="6.3.2.10" evidence="10 11"/>
<dbReference type="SUPFAM" id="SSF63418">
    <property type="entry name" value="MurE/MurF N-terminal domain"/>
    <property type="match status" value="1"/>
</dbReference>
<dbReference type="InterPro" id="IPR005863">
    <property type="entry name" value="UDP-N-AcMur_synth"/>
</dbReference>
<comment type="similarity">
    <text evidence="10">Belongs to the MurCDEF family. MurF subfamily.</text>
</comment>
<keyword evidence="8 10" id="KW-0131">Cell cycle</keyword>
<dbReference type="Pfam" id="PF08245">
    <property type="entry name" value="Mur_ligase_M"/>
    <property type="match status" value="1"/>
</dbReference>
<comment type="function">
    <text evidence="10 11">Involved in cell wall formation. Catalyzes the final step in the synthesis of UDP-N-acetylmuramoyl-pentapeptide, the precursor of murein.</text>
</comment>
<dbReference type="InterPro" id="IPR036615">
    <property type="entry name" value="Mur_ligase_C_dom_sf"/>
</dbReference>
<dbReference type="SUPFAM" id="SSF53244">
    <property type="entry name" value="MurD-like peptide ligases, peptide-binding domain"/>
    <property type="match status" value="1"/>
</dbReference>
<dbReference type="GO" id="GO:0008766">
    <property type="term" value="F:UDP-N-acetylmuramoylalanyl-D-glutamyl-2,6-diaminopimelate-D-alanyl-D-alanine ligase activity"/>
    <property type="evidence" value="ECO:0007669"/>
    <property type="project" value="RHEA"/>
</dbReference>
<evidence type="ECO:0000256" key="8">
    <source>
        <dbReference type="ARBA" id="ARBA00023306"/>
    </source>
</evidence>
<keyword evidence="2 10" id="KW-0436">Ligase</keyword>
<dbReference type="NCBIfam" id="TIGR01143">
    <property type="entry name" value="murF"/>
    <property type="match status" value="1"/>
</dbReference>
<keyword evidence="7 10" id="KW-0573">Peptidoglycan synthesis</keyword>
<keyword evidence="4 10" id="KW-0547">Nucleotide-binding</keyword>
<dbReference type="EMBL" id="PPTO01000013">
    <property type="protein sequence ID" value="RDB57005.1"/>
    <property type="molecule type" value="Genomic_DNA"/>
</dbReference>
<comment type="caution">
    <text evidence="15">The sequence shown here is derived from an EMBL/GenBank/DDBJ whole genome shotgun (WGS) entry which is preliminary data.</text>
</comment>
<evidence type="ECO:0000313" key="16">
    <source>
        <dbReference type="Proteomes" id="UP000253975"/>
    </source>
</evidence>
<evidence type="ECO:0000256" key="2">
    <source>
        <dbReference type="ARBA" id="ARBA00022598"/>
    </source>
</evidence>
<feature type="domain" description="Mur ligase N-terminal catalytic" evidence="12">
    <location>
        <begin position="29"/>
        <end position="106"/>
    </location>
</feature>
<dbReference type="InterPro" id="IPR013221">
    <property type="entry name" value="Mur_ligase_cen"/>
</dbReference>
<comment type="subcellular location">
    <subcellularLocation>
        <location evidence="10 11">Cytoplasm</location>
    </subcellularLocation>
</comment>
<comment type="catalytic activity">
    <reaction evidence="10 11">
        <text>D-alanyl-D-alanine + UDP-N-acetyl-alpha-D-muramoyl-L-alanyl-gamma-D-glutamyl-meso-2,6-diaminopimelate + ATP = UDP-N-acetyl-alpha-D-muramoyl-L-alanyl-gamma-D-glutamyl-meso-2,6-diaminopimeloyl-D-alanyl-D-alanine + ADP + phosphate + H(+)</text>
        <dbReference type="Rhea" id="RHEA:28374"/>
        <dbReference type="ChEBI" id="CHEBI:15378"/>
        <dbReference type="ChEBI" id="CHEBI:30616"/>
        <dbReference type="ChEBI" id="CHEBI:43474"/>
        <dbReference type="ChEBI" id="CHEBI:57822"/>
        <dbReference type="ChEBI" id="CHEBI:61386"/>
        <dbReference type="ChEBI" id="CHEBI:83905"/>
        <dbReference type="ChEBI" id="CHEBI:456216"/>
        <dbReference type="EC" id="6.3.2.10"/>
    </reaction>
</comment>
<name>A0A369LFT2_9ACTN</name>
<evidence type="ECO:0000259" key="12">
    <source>
        <dbReference type="Pfam" id="PF01225"/>
    </source>
</evidence>
<dbReference type="GO" id="GO:0008360">
    <property type="term" value="P:regulation of cell shape"/>
    <property type="evidence" value="ECO:0007669"/>
    <property type="project" value="UniProtKB-KW"/>
</dbReference>
<feature type="domain" description="Mur ligase central" evidence="14">
    <location>
        <begin position="117"/>
        <end position="327"/>
    </location>
</feature>
<gene>
    <name evidence="10" type="primary">murF</name>
    <name evidence="15" type="ORF">C1881_07805</name>
</gene>
<evidence type="ECO:0000313" key="15">
    <source>
        <dbReference type="EMBL" id="RDB57005.1"/>
    </source>
</evidence>
<evidence type="ECO:0000256" key="6">
    <source>
        <dbReference type="ARBA" id="ARBA00022960"/>
    </source>
</evidence>
<accession>A0A369LFT2</accession>
<keyword evidence="3 10" id="KW-0132">Cell division</keyword>
<dbReference type="PANTHER" id="PTHR43024">
    <property type="entry name" value="UDP-N-ACETYLMURAMOYL-TRIPEPTIDE--D-ALANYL-D-ALANINE LIGASE"/>
    <property type="match status" value="1"/>
</dbReference>
<dbReference type="AlphaFoldDB" id="A0A369LFT2"/>
<evidence type="ECO:0000256" key="9">
    <source>
        <dbReference type="ARBA" id="ARBA00023316"/>
    </source>
</evidence>
<evidence type="ECO:0000256" key="5">
    <source>
        <dbReference type="ARBA" id="ARBA00022840"/>
    </source>
</evidence>
<dbReference type="GO" id="GO:0009252">
    <property type="term" value="P:peptidoglycan biosynthetic process"/>
    <property type="evidence" value="ECO:0007669"/>
    <property type="project" value="UniProtKB-UniRule"/>
</dbReference>
<dbReference type="HAMAP" id="MF_02019">
    <property type="entry name" value="MurF"/>
    <property type="match status" value="1"/>
</dbReference>
<dbReference type="Gene3D" id="3.40.1190.10">
    <property type="entry name" value="Mur-like, catalytic domain"/>
    <property type="match status" value="1"/>
</dbReference>
<dbReference type="InterPro" id="IPR036565">
    <property type="entry name" value="Mur-like_cat_sf"/>
</dbReference>
<dbReference type="Gene3D" id="3.90.190.20">
    <property type="entry name" value="Mur ligase, C-terminal domain"/>
    <property type="match status" value="1"/>
</dbReference>
<evidence type="ECO:0000256" key="10">
    <source>
        <dbReference type="HAMAP-Rule" id="MF_02019"/>
    </source>
</evidence>
<keyword evidence="6 10" id="KW-0133">Cell shape</keyword>
<dbReference type="InterPro" id="IPR035911">
    <property type="entry name" value="MurE/MurF_N"/>
</dbReference>
<reference evidence="15 16" key="1">
    <citation type="journal article" date="2018" name="Elife">
        <title>Discovery and characterization of a prevalent human gut bacterial enzyme sufficient for the inactivation of a family of plant toxins.</title>
        <authorList>
            <person name="Koppel N."/>
            <person name="Bisanz J.E."/>
            <person name="Pandelia M.E."/>
            <person name="Turnbaugh P.J."/>
            <person name="Balskus E.P."/>
        </authorList>
    </citation>
    <scope>NUCLEOTIDE SEQUENCE [LARGE SCALE GENOMIC DNA]</scope>
    <source>
        <strain evidence="15 16">OB21 GAM31</strain>
    </source>
</reference>
<organism evidence="15 16">
    <name type="scientific">Slackia isoflavoniconvertens</name>
    <dbReference type="NCBI Taxonomy" id="572010"/>
    <lineage>
        <taxon>Bacteria</taxon>
        <taxon>Bacillati</taxon>
        <taxon>Actinomycetota</taxon>
        <taxon>Coriobacteriia</taxon>
        <taxon>Eggerthellales</taxon>
        <taxon>Eggerthellaceae</taxon>
        <taxon>Slackia</taxon>
    </lineage>
</organism>
<dbReference type="GO" id="GO:0005524">
    <property type="term" value="F:ATP binding"/>
    <property type="evidence" value="ECO:0007669"/>
    <property type="project" value="UniProtKB-UniRule"/>
</dbReference>
<dbReference type="RefSeq" id="WP_114615974.1">
    <property type="nucleotide sequence ID" value="NZ_PPTO01000013.1"/>
</dbReference>
<dbReference type="InterPro" id="IPR000713">
    <property type="entry name" value="Mur_ligase_N"/>
</dbReference>
<dbReference type="Pfam" id="PF02875">
    <property type="entry name" value="Mur_ligase_C"/>
    <property type="match status" value="1"/>
</dbReference>
<keyword evidence="5 10" id="KW-0067">ATP-binding</keyword>
<dbReference type="Proteomes" id="UP000253975">
    <property type="component" value="Unassembled WGS sequence"/>
</dbReference>
<proteinExistence type="inferred from homology"/>
<evidence type="ECO:0000256" key="11">
    <source>
        <dbReference type="RuleBase" id="RU004136"/>
    </source>
</evidence>
<sequence>MELEIGRVIEACDARVLVEPESRDGAVLGLTWDSREVKPGFVYAAIVGERVDGHVFAVSAIEAGAVAVLCTRELDDAVLEAAHAAGACVLKVADTAEAIAEIATAWRATLSATVIGVTGSVGKTTTKGLVRDILSTKYETWATKGNFNNELGAPYTVLTAPASTQMLVVEMGMDRPGQIAHLAAMAKPSLGVVSIVGTSHLEYLKTRDNIALAKAELLDALPEGGWAFLNAGCDKSAFMAEHARLVERGVNVCAFSALGEPDASLGAWAADSAVWAENVTIDPEGRPRFELCARGALVGGERCREQVALSLRGAQNVSNACGAAAVCIAAGMEFSEVATALAQAQPESGRAELVRAKCGAVVFNDAYNAAPESMCAALATLASYETAGRRIAVLGDMGELGVSSVEGHAKVGRVAAEAGIDVLVCTGDLSRGMARAAEEAGMPREHIVCVNDADEALAYVSKAISEGDAVLVKASHYMGLDRVVEGIIE</sequence>
<evidence type="ECO:0000256" key="4">
    <source>
        <dbReference type="ARBA" id="ARBA00022741"/>
    </source>
</evidence>
<evidence type="ECO:0000256" key="1">
    <source>
        <dbReference type="ARBA" id="ARBA00022490"/>
    </source>
</evidence>
<dbReference type="UniPathway" id="UPA00219"/>
<evidence type="ECO:0000256" key="7">
    <source>
        <dbReference type="ARBA" id="ARBA00022984"/>
    </source>
</evidence>
<dbReference type="GO" id="GO:0047480">
    <property type="term" value="F:UDP-N-acetylmuramoyl-tripeptide-D-alanyl-D-alanine ligase activity"/>
    <property type="evidence" value="ECO:0007669"/>
    <property type="project" value="UniProtKB-UniRule"/>
</dbReference>
<dbReference type="GO" id="GO:0051301">
    <property type="term" value="P:cell division"/>
    <property type="evidence" value="ECO:0007669"/>
    <property type="project" value="UniProtKB-KW"/>
</dbReference>
<dbReference type="PANTHER" id="PTHR43024:SF1">
    <property type="entry name" value="UDP-N-ACETYLMURAMOYL-TRIPEPTIDE--D-ALANYL-D-ALANINE LIGASE"/>
    <property type="match status" value="1"/>
</dbReference>
<feature type="domain" description="Mur ligase C-terminal" evidence="13">
    <location>
        <begin position="349"/>
        <end position="475"/>
    </location>
</feature>
<dbReference type="InterPro" id="IPR051046">
    <property type="entry name" value="MurCDEF_CellWall_CoF430Synth"/>
</dbReference>
<dbReference type="GO" id="GO:0071555">
    <property type="term" value="P:cell wall organization"/>
    <property type="evidence" value="ECO:0007669"/>
    <property type="project" value="UniProtKB-KW"/>
</dbReference>
<evidence type="ECO:0000256" key="3">
    <source>
        <dbReference type="ARBA" id="ARBA00022618"/>
    </source>
</evidence>
<keyword evidence="9 10" id="KW-0961">Cell wall biogenesis/degradation</keyword>
<dbReference type="SUPFAM" id="SSF53623">
    <property type="entry name" value="MurD-like peptide ligases, catalytic domain"/>
    <property type="match status" value="1"/>
</dbReference>
<dbReference type="InterPro" id="IPR004101">
    <property type="entry name" value="Mur_ligase_C"/>
</dbReference>
<keyword evidence="1 10" id="KW-0963">Cytoplasm</keyword>
<feature type="binding site" evidence="10">
    <location>
        <begin position="119"/>
        <end position="125"/>
    </location>
    <ligand>
        <name>ATP</name>
        <dbReference type="ChEBI" id="CHEBI:30616"/>
    </ligand>
</feature>
<evidence type="ECO:0000259" key="14">
    <source>
        <dbReference type="Pfam" id="PF08245"/>
    </source>
</evidence>
<comment type="pathway">
    <text evidence="10 11">Cell wall biogenesis; peptidoglycan biosynthesis.</text>
</comment>
<dbReference type="Pfam" id="PF01225">
    <property type="entry name" value="Mur_ligase"/>
    <property type="match status" value="1"/>
</dbReference>